<keyword evidence="4" id="KW-0904">Protein phosphatase</keyword>
<reference evidence="6 7" key="1">
    <citation type="journal article" date="2021" name="Genome Biol. Evol.">
        <title>Complete Genome Sequencing of a Novel Gloeobacter Species from a Waterfall Cave in Mexico.</title>
        <authorList>
            <person name="Saw J.H."/>
            <person name="Cardona T."/>
            <person name="Montejano G."/>
        </authorList>
    </citation>
    <scope>NUCLEOTIDE SEQUENCE [LARGE SCALE GENOMIC DNA]</scope>
    <source>
        <strain evidence="6">MG652769</strain>
    </source>
</reference>
<dbReference type="PANTHER" id="PTHR39181:SF1">
    <property type="entry name" value="TYROSINE-PROTEIN PHOSPHATASE YWQE"/>
    <property type="match status" value="1"/>
</dbReference>
<keyword evidence="7" id="KW-1185">Reference proteome</keyword>
<dbReference type="EMBL" id="CP063845">
    <property type="protein sequence ID" value="UFP95099.1"/>
    <property type="molecule type" value="Genomic_DNA"/>
</dbReference>
<evidence type="ECO:0000256" key="2">
    <source>
        <dbReference type="ARBA" id="ARBA00013064"/>
    </source>
</evidence>
<dbReference type="EC" id="3.1.3.48" evidence="2"/>
<dbReference type="RefSeq" id="WP_230842268.1">
    <property type="nucleotide sequence ID" value="NZ_CP063845.1"/>
</dbReference>
<dbReference type="PANTHER" id="PTHR39181">
    <property type="entry name" value="TYROSINE-PROTEIN PHOSPHATASE YWQE"/>
    <property type="match status" value="1"/>
</dbReference>
<dbReference type="InterPro" id="IPR016667">
    <property type="entry name" value="Caps_polysacc_synth_CpsB/CapC"/>
</dbReference>
<protein>
    <recommendedName>
        <fullName evidence="2">protein-tyrosine-phosphatase</fullName>
        <ecNumber evidence="2">3.1.3.48</ecNumber>
    </recommendedName>
</protein>
<keyword evidence="3" id="KW-0378">Hydrolase</keyword>
<evidence type="ECO:0000256" key="4">
    <source>
        <dbReference type="ARBA" id="ARBA00022912"/>
    </source>
</evidence>
<comment type="similarity">
    <text evidence="1">Belongs to the metallo-dependent hydrolases superfamily. CpsB/CapC family.</text>
</comment>
<dbReference type="CDD" id="cd01292">
    <property type="entry name" value="metallo-dependent_hydrolases"/>
    <property type="match status" value="1"/>
</dbReference>
<comment type="catalytic activity">
    <reaction evidence="5">
        <text>O-phospho-L-tyrosyl-[protein] + H2O = L-tyrosyl-[protein] + phosphate</text>
        <dbReference type="Rhea" id="RHEA:10684"/>
        <dbReference type="Rhea" id="RHEA-COMP:10136"/>
        <dbReference type="Rhea" id="RHEA-COMP:20101"/>
        <dbReference type="ChEBI" id="CHEBI:15377"/>
        <dbReference type="ChEBI" id="CHEBI:43474"/>
        <dbReference type="ChEBI" id="CHEBI:46858"/>
        <dbReference type="ChEBI" id="CHEBI:61978"/>
        <dbReference type="EC" id="3.1.3.48"/>
    </reaction>
</comment>
<evidence type="ECO:0000313" key="7">
    <source>
        <dbReference type="Proteomes" id="UP001054846"/>
    </source>
</evidence>
<dbReference type="Proteomes" id="UP001054846">
    <property type="component" value="Chromosome"/>
</dbReference>
<organism evidence="6 7">
    <name type="scientific">Gloeobacter morelensis MG652769</name>
    <dbReference type="NCBI Taxonomy" id="2781736"/>
    <lineage>
        <taxon>Bacteria</taxon>
        <taxon>Bacillati</taxon>
        <taxon>Cyanobacteriota</taxon>
        <taxon>Cyanophyceae</taxon>
        <taxon>Gloeobacterales</taxon>
        <taxon>Gloeobacteraceae</taxon>
        <taxon>Gloeobacter</taxon>
        <taxon>Gloeobacter morelensis</taxon>
    </lineage>
</organism>
<evidence type="ECO:0000313" key="6">
    <source>
        <dbReference type="EMBL" id="UFP95099.1"/>
    </source>
</evidence>
<dbReference type="Gene3D" id="3.20.20.140">
    <property type="entry name" value="Metal-dependent hydrolases"/>
    <property type="match status" value="1"/>
</dbReference>
<evidence type="ECO:0000256" key="3">
    <source>
        <dbReference type="ARBA" id="ARBA00022801"/>
    </source>
</evidence>
<evidence type="ECO:0000256" key="1">
    <source>
        <dbReference type="ARBA" id="ARBA00005750"/>
    </source>
</evidence>
<sequence>MIDLHVHLFPGIDDGPKDWDTALALARKAYEGGIRTATITPHHMPGTYENTAEQIQNYVRELQAVYEREGIGIALLPGQEAYPEGDLRERYERGELQTLAGGSYLLVDLPQQDCPFYMEQLLFSLQAKGILPILAHPERNRTLRHHPERLEEIIRTGVRAVMSAGSMHGAYGPSAQKASHDFLRRGLIQIVASDAHHPEGPAFFPLQNRPLVESLIGPDRAWEVMERNPQWVLESKEIPAPLYERESSETAKKKSGGFWSRLFARV</sequence>
<proteinExistence type="inferred from homology"/>
<gene>
    <name evidence="6" type="ORF">ISF26_02275</name>
</gene>
<evidence type="ECO:0000256" key="5">
    <source>
        <dbReference type="ARBA" id="ARBA00051722"/>
    </source>
</evidence>
<dbReference type="SUPFAM" id="SSF89550">
    <property type="entry name" value="PHP domain-like"/>
    <property type="match status" value="1"/>
</dbReference>
<accession>A0ABY3PNF6</accession>
<dbReference type="InterPro" id="IPR016195">
    <property type="entry name" value="Pol/histidinol_Pase-like"/>
</dbReference>
<name>A0ABY3PNF6_9CYAN</name>
<dbReference type="PIRSF" id="PIRSF016557">
    <property type="entry name" value="Caps_synth_CpsB"/>
    <property type="match status" value="1"/>
</dbReference>
<dbReference type="Pfam" id="PF19567">
    <property type="entry name" value="CpsB_CapC"/>
    <property type="match status" value="1"/>
</dbReference>